<name>A0AA40LK13_CNENI</name>
<sequence length="414" mass="45543">MEPEGTRDIGEDTMFSCCLPLYRDQGLKRSSHKSGFHGGPRYFDPQRRPVSPLKWLEPESSTRVIKEQQLVDEDPGPAFFTEGQLGHSSEGQRRPKVHFASCGSGEPGPSSGRRWTPAQKPTRFCRPPTWNQRQNRVLSSILDPDASPRLESPRVPRRFPACAYIRQNAHRNHSWPEYLEPEEAEPKAPAQEAEEAPAETPEVQTEKSDEESDEELEAWAPPEVLPPPPASPVAAVEPGPAWEAPADMTEAPPPLDEEPSLEPALGPASEEELPPETPAAPAPEPQAEAARCLPSEKVVLPSLVDLFLLFSFLFMIFLSSWGSLWPAEAPFNSSTFSTEPQTTTRYYYGSRPPLPQPRGGPAAPREGDCPERESERAPSSAEARGFLRPALLLAPGTHPAESGAPQTHTDPRTQ</sequence>
<feature type="compositionally biased region" description="Low complexity" evidence="1">
    <location>
        <begin position="232"/>
        <end position="241"/>
    </location>
</feature>
<feature type="region of interest" description="Disordered" evidence="1">
    <location>
        <begin position="30"/>
        <end position="157"/>
    </location>
</feature>
<protein>
    <submittedName>
        <fullName evidence="2">Uncharacterized protein</fullName>
    </submittedName>
</protein>
<feature type="compositionally biased region" description="Acidic residues" evidence="1">
    <location>
        <begin position="208"/>
        <end position="217"/>
    </location>
</feature>
<proteinExistence type="predicted"/>
<gene>
    <name evidence="2" type="ORF">QTO34_005489</name>
</gene>
<keyword evidence="3" id="KW-1185">Reference proteome</keyword>
<feature type="region of interest" description="Disordered" evidence="1">
    <location>
        <begin position="331"/>
        <end position="414"/>
    </location>
</feature>
<feature type="region of interest" description="Disordered" evidence="1">
    <location>
        <begin position="170"/>
        <end position="289"/>
    </location>
</feature>
<comment type="caution">
    <text evidence="2">The sequence shown here is derived from an EMBL/GenBank/DDBJ whole genome shotgun (WGS) entry which is preliminary data.</text>
</comment>
<organism evidence="2 3">
    <name type="scientific">Cnephaeus nilssonii</name>
    <name type="common">Northern bat</name>
    <name type="synonym">Eptesicus nilssonii</name>
    <dbReference type="NCBI Taxonomy" id="3371016"/>
    <lineage>
        <taxon>Eukaryota</taxon>
        <taxon>Metazoa</taxon>
        <taxon>Chordata</taxon>
        <taxon>Craniata</taxon>
        <taxon>Vertebrata</taxon>
        <taxon>Euteleostomi</taxon>
        <taxon>Mammalia</taxon>
        <taxon>Eutheria</taxon>
        <taxon>Laurasiatheria</taxon>
        <taxon>Chiroptera</taxon>
        <taxon>Yangochiroptera</taxon>
        <taxon>Vespertilionidae</taxon>
        <taxon>Cnephaeus</taxon>
    </lineage>
</organism>
<evidence type="ECO:0000256" key="1">
    <source>
        <dbReference type="SAM" id="MobiDB-lite"/>
    </source>
</evidence>
<feature type="compositionally biased region" description="Polar residues" evidence="1">
    <location>
        <begin position="331"/>
        <end position="345"/>
    </location>
</feature>
<dbReference type="Proteomes" id="UP001177744">
    <property type="component" value="Unassembled WGS sequence"/>
</dbReference>
<feature type="compositionally biased region" description="Basic and acidic residues" evidence="1">
    <location>
        <begin position="365"/>
        <end position="376"/>
    </location>
</feature>
<reference evidence="2" key="1">
    <citation type="submission" date="2023-06" db="EMBL/GenBank/DDBJ databases">
        <title>Reference genome for the Northern bat (Eptesicus nilssonii), a most northern bat species.</title>
        <authorList>
            <person name="Laine V.N."/>
            <person name="Pulliainen A.T."/>
            <person name="Lilley T.M."/>
        </authorList>
    </citation>
    <scope>NUCLEOTIDE SEQUENCE</scope>
    <source>
        <strain evidence="2">BLF_Eptnil</strain>
        <tissue evidence="2">Kidney</tissue>
    </source>
</reference>
<evidence type="ECO:0000313" key="2">
    <source>
        <dbReference type="EMBL" id="KAK1334483.1"/>
    </source>
</evidence>
<feature type="compositionally biased region" description="Pro residues" evidence="1">
    <location>
        <begin position="275"/>
        <end position="284"/>
    </location>
</feature>
<accession>A0AA40LK13</accession>
<feature type="compositionally biased region" description="Low complexity" evidence="1">
    <location>
        <begin position="101"/>
        <end position="112"/>
    </location>
</feature>
<dbReference type="AlphaFoldDB" id="A0AA40LK13"/>
<feature type="compositionally biased region" description="Polar residues" evidence="1">
    <location>
        <begin position="129"/>
        <end position="138"/>
    </location>
</feature>
<evidence type="ECO:0000313" key="3">
    <source>
        <dbReference type="Proteomes" id="UP001177744"/>
    </source>
</evidence>
<dbReference type="EMBL" id="JAULJE010000015">
    <property type="protein sequence ID" value="KAK1334483.1"/>
    <property type="molecule type" value="Genomic_DNA"/>
</dbReference>